<keyword evidence="4" id="KW-1185">Reference proteome</keyword>
<feature type="compositionally biased region" description="Low complexity" evidence="1">
    <location>
        <begin position="1"/>
        <end position="23"/>
    </location>
</feature>
<comment type="caution">
    <text evidence="3">The sequence shown here is derived from an EMBL/GenBank/DDBJ whole genome shotgun (WGS) entry which is preliminary data.</text>
</comment>
<dbReference type="EMBL" id="PGCI01000334">
    <property type="protein sequence ID" value="PLW29364.1"/>
    <property type="molecule type" value="Genomic_DNA"/>
</dbReference>
<evidence type="ECO:0000313" key="4">
    <source>
        <dbReference type="Proteomes" id="UP000235388"/>
    </source>
</evidence>
<feature type="region of interest" description="Disordered" evidence="1">
    <location>
        <begin position="1"/>
        <end position="102"/>
    </location>
</feature>
<dbReference type="EMBL" id="PGCJ01000347">
    <property type="protein sequence ID" value="PLW31497.1"/>
    <property type="molecule type" value="Genomic_DNA"/>
</dbReference>
<evidence type="ECO:0000313" key="3">
    <source>
        <dbReference type="EMBL" id="PLW31497.1"/>
    </source>
</evidence>
<evidence type="ECO:0000313" key="5">
    <source>
        <dbReference type="Proteomes" id="UP000235392"/>
    </source>
</evidence>
<organism evidence="3 4">
    <name type="scientific">Puccinia coronata f. sp. avenae</name>
    <dbReference type="NCBI Taxonomy" id="200324"/>
    <lineage>
        <taxon>Eukaryota</taxon>
        <taxon>Fungi</taxon>
        <taxon>Dikarya</taxon>
        <taxon>Basidiomycota</taxon>
        <taxon>Pucciniomycotina</taxon>
        <taxon>Pucciniomycetes</taxon>
        <taxon>Pucciniales</taxon>
        <taxon>Pucciniaceae</taxon>
        <taxon>Puccinia</taxon>
    </lineage>
</organism>
<dbReference type="Proteomes" id="UP000235392">
    <property type="component" value="Unassembled WGS sequence"/>
</dbReference>
<accession>A0A2N5U181</accession>
<dbReference type="STRING" id="200324.A0A2N5U181"/>
<dbReference type="Proteomes" id="UP000235388">
    <property type="component" value="Unassembled WGS sequence"/>
</dbReference>
<evidence type="ECO:0000313" key="2">
    <source>
        <dbReference type="EMBL" id="PLW29364.1"/>
    </source>
</evidence>
<feature type="compositionally biased region" description="Basic and acidic residues" evidence="1">
    <location>
        <begin position="46"/>
        <end position="57"/>
    </location>
</feature>
<name>A0A2N5U181_9BASI</name>
<reference evidence="4 5" key="1">
    <citation type="submission" date="2017-11" db="EMBL/GenBank/DDBJ databases">
        <title>De novo assembly and phasing of dikaryotic genomes from two isolates of Puccinia coronata f. sp. avenae, the causal agent of oat crown rust.</title>
        <authorList>
            <person name="Miller M.E."/>
            <person name="Zhang Y."/>
            <person name="Omidvar V."/>
            <person name="Sperschneider J."/>
            <person name="Schwessinger B."/>
            <person name="Raley C."/>
            <person name="Palmer J.M."/>
            <person name="Garnica D."/>
            <person name="Upadhyaya N."/>
            <person name="Rathjen J."/>
            <person name="Taylor J.M."/>
            <person name="Park R.F."/>
            <person name="Dodds P.N."/>
            <person name="Hirsch C.D."/>
            <person name="Kianian S.F."/>
            <person name="Figueroa M."/>
        </authorList>
    </citation>
    <scope>NUCLEOTIDE SEQUENCE [LARGE SCALE GENOMIC DNA]</scope>
    <source>
        <strain evidence="3">12NC29</strain>
        <strain evidence="2">12SD80</strain>
    </source>
</reference>
<sequence>MDIQSTLTTTTTSSSASSAKTTAGHNHYLTPAASPLLNPSSCAPEELAHSSHLDHSPRSRLTQHALFNPTPPHPTYHDAPPHHHSSSSSSSSSDPHCKPHHPLPIKIYPSSYHRSISAPYTSAGVVSLDFPARLDSINEDGAISTLHHLGSPAAMSFIHPLHTPIPYGAAHDSSPS</sequence>
<dbReference type="AlphaFoldDB" id="A0A2N5U181"/>
<protein>
    <submittedName>
        <fullName evidence="3">Uncharacterized protein</fullName>
    </submittedName>
</protein>
<gene>
    <name evidence="3" type="ORF">PCANC_21067</name>
    <name evidence="2" type="ORF">PCASD_17600</name>
</gene>
<evidence type="ECO:0000256" key="1">
    <source>
        <dbReference type="SAM" id="MobiDB-lite"/>
    </source>
</evidence>
<proteinExistence type="predicted"/>